<dbReference type="RefSeq" id="WP_079442154.1">
    <property type="nucleotide sequence ID" value="NZ_MZGT01000109.1"/>
</dbReference>
<keyword evidence="1" id="KW-0677">Repeat</keyword>
<feature type="transmembrane region" description="Helical" evidence="4">
    <location>
        <begin position="6"/>
        <end position="32"/>
    </location>
</feature>
<keyword evidence="6" id="KW-1185">Reference proteome</keyword>
<keyword evidence="4" id="KW-0472">Membrane</keyword>
<feature type="transmembrane region" description="Helical" evidence="4">
    <location>
        <begin position="44"/>
        <end position="73"/>
    </location>
</feature>
<dbReference type="PANTHER" id="PTHR24193">
    <property type="entry name" value="ANKYRIN REPEAT PROTEIN"/>
    <property type="match status" value="1"/>
</dbReference>
<name>A0A1V4I9G2_9CLOT</name>
<proteinExistence type="predicted"/>
<organism evidence="5 6">
    <name type="scientific">Clostridium chromiireducens</name>
    <dbReference type="NCBI Taxonomy" id="225345"/>
    <lineage>
        <taxon>Bacteria</taxon>
        <taxon>Bacillati</taxon>
        <taxon>Bacillota</taxon>
        <taxon>Clostridia</taxon>
        <taxon>Eubacteriales</taxon>
        <taxon>Clostridiaceae</taxon>
        <taxon>Clostridium</taxon>
    </lineage>
</organism>
<evidence type="ECO:0000313" key="5">
    <source>
        <dbReference type="EMBL" id="OPJ56553.1"/>
    </source>
</evidence>
<accession>A0A1V4I9G2</accession>
<evidence type="ECO:0000256" key="3">
    <source>
        <dbReference type="PROSITE-ProRule" id="PRU00023"/>
    </source>
</evidence>
<dbReference type="Gene3D" id="1.25.40.20">
    <property type="entry name" value="Ankyrin repeat-containing domain"/>
    <property type="match status" value="2"/>
</dbReference>
<feature type="repeat" description="ANK" evidence="3">
    <location>
        <begin position="154"/>
        <end position="187"/>
    </location>
</feature>
<dbReference type="AlphaFoldDB" id="A0A1V4I9G2"/>
<dbReference type="GO" id="GO:0045944">
    <property type="term" value="P:positive regulation of transcription by RNA polymerase II"/>
    <property type="evidence" value="ECO:0007669"/>
    <property type="project" value="TreeGrafter"/>
</dbReference>
<dbReference type="PANTHER" id="PTHR24193:SF121">
    <property type="entry name" value="ADA2A-CONTAINING COMPLEX COMPONENT 3, ISOFORM D"/>
    <property type="match status" value="1"/>
</dbReference>
<dbReference type="STRING" id="225345.CLCHR_45480"/>
<protein>
    <submittedName>
        <fullName evidence="5">Ankyrin repeat protein</fullName>
    </submittedName>
</protein>
<evidence type="ECO:0000256" key="1">
    <source>
        <dbReference type="ARBA" id="ARBA00022737"/>
    </source>
</evidence>
<dbReference type="SUPFAM" id="SSF48403">
    <property type="entry name" value="Ankyrin repeat"/>
    <property type="match status" value="1"/>
</dbReference>
<evidence type="ECO:0000256" key="2">
    <source>
        <dbReference type="ARBA" id="ARBA00023043"/>
    </source>
</evidence>
<dbReference type="GO" id="GO:0000976">
    <property type="term" value="F:transcription cis-regulatory region binding"/>
    <property type="evidence" value="ECO:0007669"/>
    <property type="project" value="TreeGrafter"/>
</dbReference>
<keyword evidence="4" id="KW-1133">Transmembrane helix</keyword>
<dbReference type="PROSITE" id="PS50088">
    <property type="entry name" value="ANK_REPEAT"/>
    <property type="match status" value="3"/>
</dbReference>
<reference evidence="5 6" key="1">
    <citation type="submission" date="2017-03" db="EMBL/GenBank/DDBJ databases">
        <title>Genome sequence of Clostridium chromiireducens DSM 23318.</title>
        <authorList>
            <person name="Poehlein A."/>
            <person name="Daniel R."/>
        </authorList>
    </citation>
    <scope>NUCLEOTIDE SEQUENCE [LARGE SCALE GENOMIC DNA]</scope>
    <source>
        <strain evidence="5 6">DSM 23318</strain>
    </source>
</reference>
<keyword evidence="4" id="KW-0812">Transmembrane</keyword>
<feature type="repeat" description="ANK" evidence="3">
    <location>
        <begin position="189"/>
        <end position="224"/>
    </location>
</feature>
<dbReference type="InterPro" id="IPR050663">
    <property type="entry name" value="Ankyrin-SOCS_Box"/>
</dbReference>
<evidence type="ECO:0000313" key="6">
    <source>
        <dbReference type="Proteomes" id="UP000191056"/>
    </source>
</evidence>
<dbReference type="InterPro" id="IPR036770">
    <property type="entry name" value="Ankyrin_rpt-contain_sf"/>
</dbReference>
<dbReference type="Pfam" id="PF00023">
    <property type="entry name" value="Ank"/>
    <property type="match status" value="1"/>
</dbReference>
<dbReference type="OrthoDB" id="1935845at2"/>
<sequence length="298" mass="32834">MVATGFIFFMGILFFTSFLLTVPSIIGLIVCRRYKKKKGKKTKLIIRILLIIVLLAGLVMFAVPVAFGGMIMYGNYHVAQYKQTLPAVAGRGDLAGVKQLLDRGTDPDQNDGLNYTALTSACSEEGNYDIAKLLIEHKCTVDIEIKEYIDQKDVGYTPLMYAANKEEKYDIVKLLIDNNADVNHKSSSDGCTPLIIATKYPNHSNDKIVDILIKNGADVNAADNKGKTALAYACNQPADETSYAIIKNLLENGALINTKTTTLQDLLTLAKQYNVYDGNSGNEYYNKIGSILNEYSTK</sequence>
<dbReference type="EMBL" id="MZGT01000109">
    <property type="protein sequence ID" value="OPJ56553.1"/>
    <property type="molecule type" value="Genomic_DNA"/>
</dbReference>
<evidence type="ECO:0000256" key="4">
    <source>
        <dbReference type="SAM" id="Phobius"/>
    </source>
</evidence>
<feature type="repeat" description="ANK" evidence="3">
    <location>
        <begin position="225"/>
        <end position="261"/>
    </location>
</feature>
<dbReference type="SMART" id="SM00248">
    <property type="entry name" value="ANK"/>
    <property type="match status" value="4"/>
</dbReference>
<dbReference type="Pfam" id="PF12796">
    <property type="entry name" value="Ank_2"/>
    <property type="match status" value="1"/>
</dbReference>
<dbReference type="InterPro" id="IPR002110">
    <property type="entry name" value="Ankyrin_rpt"/>
</dbReference>
<dbReference type="Proteomes" id="UP000191056">
    <property type="component" value="Unassembled WGS sequence"/>
</dbReference>
<comment type="caution">
    <text evidence="5">The sequence shown here is derived from an EMBL/GenBank/DDBJ whole genome shotgun (WGS) entry which is preliminary data.</text>
</comment>
<keyword evidence="2 3" id="KW-0040">ANK repeat</keyword>
<gene>
    <name evidence="5" type="ORF">CLCHR_45480</name>
</gene>
<dbReference type="PROSITE" id="PS50297">
    <property type="entry name" value="ANK_REP_REGION"/>
    <property type="match status" value="2"/>
</dbReference>